<dbReference type="AlphaFoldDB" id="A0A828Y6E1"/>
<reference evidence="2" key="1">
    <citation type="submission" date="2012-10" db="EMBL/GenBank/DDBJ databases">
        <authorList>
            <person name="Harkins D.M."/>
            <person name="Durkin A.S."/>
            <person name="Brinkac L.M."/>
            <person name="Selengut J.D."/>
            <person name="Sanka R."/>
            <person name="DePew J."/>
            <person name="Purushe J."/>
            <person name="Picardeau M."/>
            <person name="Werts C."/>
            <person name="Goarant C."/>
            <person name="Vinetz J.M."/>
            <person name="Sutton G.G."/>
            <person name="Nelson W.C."/>
            <person name="Fouts D.E."/>
        </authorList>
    </citation>
    <scope>NUCLEOTIDE SEQUENCE [LARGE SCALE GENOMIC DNA]</scope>
    <source>
        <strain evidence="2">200802841</strain>
    </source>
</reference>
<organism evidence="2 3">
    <name type="scientific">Leptospira kirschneri str. 200802841</name>
    <dbReference type="NCBI Taxonomy" id="1193047"/>
    <lineage>
        <taxon>Bacteria</taxon>
        <taxon>Pseudomonadati</taxon>
        <taxon>Spirochaetota</taxon>
        <taxon>Spirochaetia</taxon>
        <taxon>Leptospirales</taxon>
        <taxon>Leptospiraceae</taxon>
        <taxon>Leptospira</taxon>
    </lineage>
</organism>
<comment type="caution">
    <text evidence="2">The sequence shown here is derived from an EMBL/GenBank/DDBJ whole genome shotgun (WGS) entry which is preliminary data.</text>
</comment>
<evidence type="ECO:0000313" key="3">
    <source>
        <dbReference type="Proteomes" id="UP000006339"/>
    </source>
</evidence>
<name>A0A828Y6E1_9LEPT</name>
<keyword evidence="1" id="KW-0472">Membrane</keyword>
<evidence type="ECO:0000313" key="2">
    <source>
        <dbReference type="EMBL" id="EKO52879.1"/>
    </source>
</evidence>
<gene>
    <name evidence="2" type="ORF">LEP1GSC131_3393</name>
</gene>
<dbReference type="EMBL" id="AKWH02000016">
    <property type="protein sequence ID" value="EKO52879.1"/>
    <property type="molecule type" value="Genomic_DNA"/>
</dbReference>
<accession>A0A828Y6E1</accession>
<protein>
    <submittedName>
        <fullName evidence="2">PF07598 family protein</fullName>
    </submittedName>
</protein>
<keyword evidence="1" id="KW-1133">Transmembrane helix</keyword>
<sequence length="672" mass="77061">MSSENNLKYYDIIDYYFRKYSSTIQSYEKEGKLKMYNWKKIFIVVLLISIMIYLEYEMDHTFVHASSYSKTVDSIIQKPTDPPKDKPIKVNVSGGGTFCYGPTFSGGESYIVIEQCWQMHVMSARYDVFQRISYNVNNTWLCITAPEKVIHAEKTWDYVHLRPCTINDPLQRWIVKDNSFWTADERYRLKDTNWYAYISRNSKDTYNHTLDPSMKDWIQTIATPGNISVQTSIAWDLQTTEGNERYFIRRGGSDKNTTPLYYNPESGHIAQYDPVSSSLYCMYSNVGESNWNWVTWASCSDAAISKENPTFWNVSFQTEEGGIITDYKGNLLRVTRYGSNWGVAYAAKPSYLDKDTTNSPTSLFVVDKSLLDWTRYTSSNLGKTDQYCPAGNHESILHKRVKRTLPPDFQLTEEWIQRLYEIARTDSNSHTALGVCGVCLLQALQMIAELQEYHSQGPLSAGGYFFDTAPNTDPFISFRQRYPLLDMLLADVPTVYGPVDDSSRMLTYVSAQNILPQYQWILSGEFGTQSEIRSHIRSLINSPPGSVWLAVMIQMRPDRTPAGHAVPILRTSQGLVVIPTRWPSTPFDVYRQVLTPTTDVSQVVRNLLSRPDRTIERLTTIQLGEYYRNTFDFVISNRNCTGEGEDRRGTGQYPTSTSVNQCSRRNGRCALQ</sequence>
<keyword evidence="3" id="KW-1185">Reference proteome</keyword>
<evidence type="ECO:0000256" key="1">
    <source>
        <dbReference type="SAM" id="Phobius"/>
    </source>
</evidence>
<dbReference type="Proteomes" id="UP000006339">
    <property type="component" value="Unassembled WGS sequence"/>
</dbReference>
<keyword evidence="1" id="KW-0812">Transmembrane</keyword>
<proteinExistence type="predicted"/>
<feature type="transmembrane region" description="Helical" evidence="1">
    <location>
        <begin position="38"/>
        <end position="56"/>
    </location>
</feature>
<dbReference type="InterPro" id="IPR011455">
    <property type="entry name" value="DUF1561"/>
</dbReference>
<dbReference type="Pfam" id="PF07598">
    <property type="entry name" value="DUF1561"/>
    <property type="match status" value="1"/>
</dbReference>